<keyword evidence="1" id="KW-0472">Membrane</keyword>
<organism evidence="2 3">
    <name type="scientific">Dielma fastidiosa</name>
    <dbReference type="NCBI Taxonomy" id="1034346"/>
    <lineage>
        <taxon>Bacteria</taxon>
        <taxon>Bacillati</taxon>
        <taxon>Bacillota</taxon>
        <taxon>Erysipelotrichia</taxon>
        <taxon>Erysipelotrichales</taxon>
        <taxon>Erysipelotrichaceae</taxon>
        <taxon>Dielma</taxon>
    </lineage>
</organism>
<sequence>MFNLIRCEMIKLSKSLPIKIMFLLMAALSIVSSISSFNYVGSEHAEELEIALTGFDAFFSSLRDMPTITVIGILIVGILICNDFENRTIQTEIAAGHSRTAIMFSKIFAFGIAYCLVFLPYPLGRAVFQGIFIQFGTSITADVIFKMLVVFLTIILNAMAINGLTLFLAFIVRKPMIVMGVSFVLIVLGGNALMSIGAANYEIGRLLAKTPLGAFKELALCEYASINLLQSAFVSVLCIIAVIAVTHIFFRKAELK</sequence>
<feature type="transmembrane region" description="Helical" evidence="1">
    <location>
        <begin position="143"/>
        <end position="170"/>
    </location>
</feature>
<accession>A0A318L0Z6</accession>
<reference evidence="2 3" key="1">
    <citation type="submission" date="2018-05" db="EMBL/GenBank/DDBJ databases">
        <title>Genomic Encyclopedia of Type Strains, Phase IV (KMG-IV): sequencing the most valuable type-strain genomes for metagenomic binning, comparative biology and taxonomic classification.</title>
        <authorList>
            <person name="Goeker M."/>
        </authorList>
    </citation>
    <scope>NUCLEOTIDE SEQUENCE [LARGE SCALE GENOMIC DNA]</scope>
    <source>
        <strain evidence="2 3">JC118</strain>
    </source>
</reference>
<dbReference type="Pfam" id="PF12730">
    <property type="entry name" value="ABC2_membrane_4"/>
    <property type="match status" value="1"/>
</dbReference>
<keyword evidence="1" id="KW-1133">Transmembrane helix</keyword>
<gene>
    <name evidence="2" type="ORF">DES51_101217</name>
</gene>
<protein>
    <submittedName>
        <fullName evidence="2">ABC-2 family transporter</fullName>
    </submittedName>
</protein>
<evidence type="ECO:0000313" key="2">
    <source>
        <dbReference type="EMBL" id="PXX81606.1"/>
    </source>
</evidence>
<dbReference type="STRING" id="1034346.GCA_000313565_00214"/>
<dbReference type="PANTHER" id="PTHR37305:SF1">
    <property type="entry name" value="MEMBRANE PROTEIN"/>
    <property type="match status" value="1"/>
</dbReference>
<proteinExistence type="predicted"/>
<feature type="transmembrane region" description="Helical" evidence="1">
    <location>
        <begin position="103"/>
        <end position="123"/>
    </location>
</feature>
<dbReference type="EMBL" id="QJKH01000001">
    <property type="protein sequence ID" value="PXX81606.1"/>
    <property type="molecule type" value="Genomic_DNA"/>
</dbReference>
<dbReference type="Proteomes" id="UP000247612">
    <property type="component" value="Unassembled WGS sequence"/>
</dbReference>
<dbReference type="PANTHER" id="PTHR37305">
    <property type="entry name" value="INTEGRAL MEMBRANE PROTEIN-RELATED"/>
    <property type="match status" value="1"/>
</dbReference>
<evidence type="ECO:0000313" key="3">
    <source>
        <dbReference type="Proteomes" id="UP000247612"/>
    </source>
</evidence>
<dbReference type="OrthoDB" id="1701857at2"/>
<comment type="caution">
    <text evidence="2">The sequence shown here is derived from an EMBL/GenBank/DDBJ whole genome shotgun (WGS) entry which is preliminary data.</text>
</comment>
<name>A0A318L0Z6_9FIRM</name>
<dbReference type="AlphaFoldDB" id="A0A318L0Z6"/>
<keyword evidence="1" id="KW-0812">Transmembrane</keyword>
<feature type="transmembrane region" description="Helical" evidence="1">
    <location>
        <begin position="177"/>
        <end position="199"/>
    </location>
</feature>
<evidence type="ECO:0000256" key="1">
    <source>
        <dbReference type="SAM" id="Phobius"/>
    </source>
</evidence>
<feature type="transmembrane region" description="Helical" evidence="1">
    <location>
        <begin position="65"/>
        <end position="82"/>
    </location>
</feature>
<keyword evidence="3" id="KW-1185">Reference proteome</keyword>
<dbReference type="RefSeq" id="WP_022936521.1">
    <property type="nucleotide sequence ID" value="NZ_CABKRQ010000001.1"/>
</dbReference>
<feature type="transmembrane region" description="Helical" evidence="1">
    <location>
        <begin position="20"/>
        <end position="40"/>
    </location>
</feature>
<feature type="transmembrane region" description="Helical" evidence="1">
    <location>
        <begin position="228"/>
        <end position="250"/>
    </location>
</feature>